<dbReference type="InterPro" id="IPR012429">
    <property type="entry name" value="HGSNAT_cat"/>
</dbReference>
<keyword evidence="5" id="KW-1185">Reference proteome</keyword>
<name>A0ABP5FKV3_9MICC</name>
<feature type="transmembrane region" description="Helical" evidence="2">
    <location>
        <begin position="55"/>
        <end position="75"/>
    </location>
</feature>
<feature type="transmembrane region" description="Helical" evidence="2">
    <location>
        <begin position="180"/>
        <end position="207"/>
    </location>
</feature>
<feature type="transmembrane region" description="Helical" evidence="2">
    <location>
        <begin position="294"/>
        <end position="316"/>
    </location>
</feature>
<dbReference type="Proteomes" id="UP001501461">
    <property type="component" value="Unassembled WGS sequence"/>
</dbReference>
<evidence type="ECO:0000259" key="3">
    <source>
        <dbReference type="Pfam" id="PF07786"/>
    </source>
</evidence>
<feature type="transmembrane region" description="Helical" evidence="2">
    <location>
        <begin position="140"/>
        <end position="160"/>
    </location>
</feature>
<evidence type="ECO:0000313" key="5">
    <source>
        <dbReference type="Proteomes" id="UP001501461"/>
    </source>
</evidence>
<gene>
    <name evidence="4" type="ORF">GCM10009720_04880</name>
</gene>
<feature type="domain" description="Heparan-alpha-glucosaminide N-acetyltransferase catalytic" evidence="3">
    <location>
        <begin position="22"/>
        <end position="220"/>
    </location>
</feature>
<feature type="transmembrane region" description="Helical" evidence="2">
    <location>
        <begin position="96"/>
        <end position="113"/>
    </location>
</feature>
<dbReference type="PANTHER" id="PTHR30590">
    <property type="entry name" value="INNER MEMBRANE PROTEIN"/>
    <property type="match status" value="1"/>
</dbReference>
<feature type="compositionally biased region" description="Polar residues" evidence="1">
    <location>
        <begin position="1"/>
        <end position="10"/>
    </location>
</feature>
<keyword evidence="2" id="KW-1133">Transmembrane helix</keyword>
<dbReference type="Pfam" id="PF07786">
    <property type="entry name" value="HGSNAT_cat"/>
    <property type="match status" value="1"/>
</dbReference>
<proteinExistence type="predicted"/>
<organism evidence="4 5">
    <name type="scientific">Yaniella flava</name>
    <dbReference type="NCBI Taxonomy" id="287930"/>
    <lineage>
        <taxon>Bacteria</taxon>
        <taxon>Bacillati</taxon>
        <taxon>Actinomycetota</taxon>
        <taxon>Actinomycetes</taxon>
        <taxon>Micrococcales</taxon>
        <taxon>Micrococcaceae</taxon>
        <taxon>Yaniella</taxon>
    </lineage>
</organism>
<feature type="transmembrane region" description="Helical" evidence="2">
    <location>
        <begin position="263"/>
        <end position="282"/>
    </location>
</feature>
<feature type="transmembrane region" description="Helical" evidence="2">
    <location>
        <begin position="328"/>
        <end position="346"/>
    </location>
</feature>
<feature type="transmembrane region" description="Helical" evidence="2">
    <location>
        <begin position="119"/>
        <end position="135"/>
    </location>
</feature>
<comment type="caution">
    <text evidence="4">The sequence shown here is derived from an EMBL/GenBank/DDBJ whole genome shotgun (WGS) entry which is preliminary data.</text>
</comment>
<keyword evidence="2" id="KW-0472">Membrane</keyword>
<evidence type="ECO:0000256" key="1">
    <source>
        <dbReference type="SAM" id="MobiDB-lite"/>
    </source>
</evidence>
<evidence type="ECO:0000256" key="2">
    <source>
        <dbReference type="SAM" id="Phobius"/>
    </source>
</evidence>
<dbReference type="InterPro" id="IPR052529">
    <property type="entry name" value="Bact_Transport_Assoc"/>
</dbReference>
<protein>
    <recommendedName>
        <fullName evidence="3">Heparan-alpha-glucosaminide N-acetyltransferase catalytic domain-containing protein</fullName>
    </recommendedName>
</protein>
<dbReference type="PANTHER" id="PTHR30590:SF3">
    <property type="entry name" value="HYPOTHETICAL MEMBRANE SPANNING PROTEIN"/>
    <property type="match status" value="1"/>
</dbReference>
<reference evidence="5" key="1">
    <citation type="journal article" date="2019" name="Int. J. Syst. Evol. Microbiol.">
        <title>The Global Catalogue of Microorganisms (GCM) 10K type strain sequencing project: providing services to taxonomists for standard genome sequencing and annotation.</title>
        <authorList>
            <consortium name="The Broad Institute Genomics Platform"/>
            <consortium name="The Broad Institute Genome Sequencing Center for Infectious Disease"/>
            <person name="Wu L."/>
            <person name="Ma J."/>
        </authorList>
    </citation>
    <scope>NUCLEOTIDE SEQUENCE [LARGE SCALE GENOMIC DNA]</scope>
    <source>
        <strain evidence="5">JCM 13595</strain>
    </source>
</reference>
<accession>A0ABP5FKV3</accession>
<feature type="region of interest" description="Disordered" evidence="1">
    <location>
        <begin position="1"/>
        <end position="21"/>
    </location>
</feature>
<dbReference type="EMBL" id="BAAAMN010000008">
    <property type="protein sequence ID" value="GAA2028130.1"/>
    <property type="molecule type" value="Genomic_DNA"/>
</dbReference>
<keyword evidence="2" id="KW-0812">Transmembrane</keyword>
<evidence type="ECO:0000313" key="4">
    <source>
        <dbReference type="EMBL" id="GAA2028130.1"/>
    </source>
</evidence>
<sequence length="366" mass="40137">MPSMPHTSVADSPDRSAGKPRRLRGLDAARAIAIIGMLAVNVGPRKDTGDTELAVVIYDIPAGRASLLFMILAGIGMSLMTKRSRETGVPLPWQTILWRAVLLIFSGLALQMLSHDVSVILTYYGILFFCGLPLLRAPTWLVTTLATISLVSGPLIWLFLQQQTSTTFDFLAPSLADPLWTMVHSTLLTGAYPVLIWLAPFLFGIVLGRLQLAEHATQLRLIVWGAVGMLLASGLSLTLVGIYGQPTGYGWDQLISGEAHSMMPLWLIAGSGAAVLLIGIFLRAEHWVVHRLSWLVSAGRLSLTIYVAHLFVLAWLVRPGPETLFQGYMISAAMSVFFVVAAHIWWRQIGLGPLERLLSWPPRLTR</sequence>
<feature type="transmembrane region" description="Helical" evidence="2">
    <location>
        <begin position="219"/>
        <end position="243"/>
    </location>
</feature>